<dbReference type="SUPFAM" id="SSF52540">
    <property type="entry name" value="P-loop containing nucleoside triphosphate hydrolases"/>
    <property type="match status" value="2"/>
</dbReference>
<evidence type="ECO:0000313" key="6">
    <source>
        <dbReference type="EMBL" id="MFB2935112.1"/>
    </source>
</evidence>
<dbReference type="InterPro" id="IPR003593">
    <property type="entry name" value="AAA+_ATPase"/>
</dbReference>
<dbReference type="PROSITE" id="PS00211">
    <property type="entry name" value="ABC_TRANSPORTER_1"/>
    <property type="match status" value="1"/>
</dbReference>
<organism evidence="6 7">
    <name type="scientific">Floridaenema fluviatile BLCC-F154</name>
    <dbReference type="NCBI Taxonomy" id="3153640"/>
    <lineage>
        <taxon>Bacteria</taxon>
        <taxon>Bacillati</taxon>
        <taxon>Cyanobacteriota</taxon>
        <taxon>Cyanophyceae</taxon>
        <taxon>Oscillatoriophycideae</taxon>
        <taxon>Aerosakkonematales</taxon>
        <taxon>Aerosakkonemataceae</taxon>
        <taxon>Floridanema</taxon>
        <taxon>Floridanema fluviatile</taxon>
    </lineage>
</organism>
<protein>
    <submittedName>
        <fullName evidence="6">ABC transporter ATP-binding protein</fullName>
    </submittedName>
</protein>
<feature type="domain" description="ABC transporter" evidence="5">
    <location>
        <begin position="4"/>
        <end position="244"/>
    </location>
</feature>
<reference evidence="6 7" key="1">
    <citation type="submission" date="2024-09" db="EMBL/GenBank/DDBJ databases">
        <title>Floridaenema gen nov. (Aerosakkonemataceae, Aerosakkonematales ord. nov., Cyanobacteria) from benthic tropical and subtropical fresh waters, with the description of four new species.</title>
        <authorList>
            <person name="Moretto J.A."/>
            <person name="Berthold D.E."/>
            <person name="Lefler F.W."/>
            <person name="Huang I.-S."/>
            <person name="Laughinghouse H. IV."/>
        </authorList>
    </citation>
    <scope>NUCLEOTIDE SEQUENCE [LARGE SCALE GENOMIC DNA]</scope>
    <source>
        <strain evidence="6 7">BLCC-F154</strain>
    </source>
</reference>
<name>A0ABV4Y8M4_9CYAN</name>
<dbReference type="PROSITE" id="PS50893">
    <property type="entry name" value="ABC_TRANSPORTER_2"/>
    <property type="match status" value="2"/>
</dbReference>
<dbReference type="CDD" id="cd03225">
    <property type="entry name" value="ABC_cobalt_CbiO_domain1"/>
    <property type="match status" value="2"/>
</dbReference>
<feature type="domain" description="ABC transporter" evidence="5">
    <location>
        <begin position="313"/>
        <end position="560"/>
    </location>
</feature>
<sequence length="590" mass="64988">MSIIQAKNFSFNYPGVEEKVIDGVSFEIEPKEVVGLIGPLGAGKTTLCMAIAGLAPSVVGGDISGELTVAYQRRHEESGMANTGKVGMVFENFGSQLVQLKVLDEVMTPLGNRGFSEQEAKKRAKELLRLVGLDEDMEDEQLWDLAQGQQQRVAVAATLAMDPPILIFDTVTDKLDPAAQEKIRSVIKAQADGKKTVIVVERDPHLLREITDRILVLVNGKIIAQGKTDEILSNYDLLSQADIEPTASLRAARALGIPGSPLTFEQFEQAAGQANLAGNGHQQRHSFSNPIVRDLDLHYVKSHTSKQFGRAIVRIENASFCYSKRTQAIEDINIIIRAGEVHALLGSSGAGKTTTTKLVNGSIAPSEGKVWVCDEEITKDTDIGDLALKVATVFQSPDVVISERSVKEEIAFPLKQRQYQRKGWFSKQKCYDDDYIENQVSRSCELVGIDQNLLDRDPTLLPYGQRKLVTIAEALTLDPQVLLLDEPIIGLGASARHKIKEAIEQFSQQGKAVLLVSNDVDFVAEVADTVTILHRGRILMQGALQEVFTEDNWQRLGQMHIYPPRSTQLAHRFGKNALSCDELVWVLSSR</sequence>
<comment type="similarity">
    <text evidence="1">Belongs to the ABC transporter superfamily.</text>
</comment>
<comment type="caution">
    <text evidence="6">The sequence shown here is derived from an EMBL/GenBank/DDBJ whole genome shotgun (WGS) entry which is preliminary data.</text>
</comment>
<dbReference type="SMART" id="SM00382">
    <property type="entry name" value="AAA"/>
    <property type="match status" value="2"/>
</dbReference>
<keyword evidence="7" id="KW-1185">Reference proteome</keyword>
<gene>
    <name evidence="6" type="ORF">ACE1B6_07515</name>
</gene>
<dbReference type="EMBL" id="JBHFNS010000033">
    <property type="protein sequence ID" value="MFB2935112.1"/>
    <property type="molecule type" value="Genomic_DNA"/>
</dbReference>
<dbReference type="InterPro" id="IPR050095">
    <property type="entry name" value="ECF_ABC_transporter_ATP-bd"/>
</dbReference>
<evidence type="ECO:0000256" key="3">
    <source>
        <dbReference type="ARBA" id="ARBA00022741"/>
    </source>
</evidence>
<evidence type="ECO:0000256" key="4">
    <source>
        <dbReference type="ARBA" id="ARBA00022840"/>
    </source>
</evidence>
<evidence type="ECO:0000256" key="1">
    <source>
        <dbReference type="ARBA" id="ARBA00005417"/>
    </source>
</evidence>
<evidence type="ECO:0000259" key="5">
    <source>
        <dbReference type="PROSITE" id="PS50893"/>
    </source>
</evidence>
<dbReference type="InterPro" id="IPR027417">
    <property type="entry name" value="P-loop_NTPase"/>
</dbReference>
<dbReference type="InterPro" id="IPR003439">
    <property type="entry name" value="ABC_transporter-like_ATP-bd"/>
</dbReference>
<dbReference type="InterPro" id="IPR015856">
    <property type="entry name" value="ABC_transpr_CbiO/EcfA_su"/>
</dbReference>
<dbReference type="Gene3D" id="3.40.50.300">
    <property type="entry name" value="P-loop containing nucleotide triphosphate hydrolases"/>
    <property type="match status" value="2"/>
</dbReference>
<dbReference type="InterPro" id="IPR017871">
    <property type="entry name" value="ABC_transporter-like_CS"/>
</dbReference>
<dbReference type="Proteomes" id="UP001576776">
    <property type="component" value="Unassembled WGS sequence"/>
</dbReference>
<dbReference type="GO" id="GO:0005524">
    <property type="term" value="F:ATP binding"/>
    <property type="evidence" value="ECO:0007669"/>
    <property type="project" value="UniProtKB-KW"/>
</dbReference>
<proteinExistence type="inferred from homology"/>
<evidence type="ECO:0000256" key="2">
    <source>
        <dbReference type="ARBA" id="ARBA00022448"/>
    </source>
</evidence>
<accession>A0ABV4Y8M4</accession>
<keyword evidence="4 6" id="KW-0067">ATP-binding</keyword>
<evidence type="ECO:0000313" key="7">
    <source>
        <dbReference type="Proteomes" id="UP001576776"/>
    </source>
</evidence>
<dbReference type="RefSeq" id="WP_413256633.1">
    <property type="nucleotide sequence ID" value="NZ_JBHFNS010000033.1"/>
</dbReference>
<dbReference type="PANTHER" id="PTHR43553">
    <property type="entry name" value="HEAVY METAL TRANSPORTER"/>
    <property type="match status" value="1"/>
</dbReference>
<keyword evidence="3" id="KW-0547">Nucleotide-binding</keyword>
<dbReference type="Pfam" id="PF00005">
    <property type="entry name" value="ABC_tran"/>
    <property type="match status" value="2"/>
</dbReference>
<keyword evidence="2" id="KW-0813">Transport</keyword>